<evidence type="ECO:0000256" key="5">
    <source>
        <dbReference type="ARBA" id="ARBA00023163"/>
    </source>
</evidence>
<keyword evidence="5" id="KW-0804">Transcription</keyword>
<dbReference type="Proteomes" id="UP000190888">
    <property type="component" value="Unassembled WGS sequence"/>
</dbReference>
<evidence type="ECO:0000313" key="7">
    <source>
        <dbReference type="EMBL" id="SJZ38062.1"/>
    </source>
</evidence>
<dbReference type="SUPFAM" id="SSF53850">
    <property type="entry name" value="Periplasmic binding protein-like II"/>
    <property type="match status" value="1"/>
</dbReference>
<name>A0A1T4K6L8_9BACT</name>
<organism evidence="7 8">
    <name type="scientific">Sediminibacterium ginsengisoli</name>
    <dbReference type="NCBI Taxonomy" id="413434"/>
    <lineage>
        <taxon>Bacteria</taxon>
        <taxon>Pseudomonadati</taxon>
        <taxon>Bacteroidota</taxon>
        <taxon>Chitinophagia</taxon>
        <taxon>Chitinophagales</taxon>
        <taxon>Chitinophagaceae</taxon>
        <taxon>Sediminibacterium</taxon>
    </lineage>
</organism>
<dbReference type="Pfam" id="PF00126">
    <property type="entry name" value="HTH_1"/>
    <property type="match status" value="1"/>
</dbReference>
<dbReference type="PANTHER" id="PTHR30346">
    <property type="entry name" value="TRANSCRIPTIONAL DUAL REGULATOR HCAR-RELATED"/>
    <property type="match status" value="1"/>
</dbReference>
<dbReference type="EMBL" id="FUWH01000001">
    <property type="protein sequence ID" value="SJZ38062.1"/>
    <property type="molecule type" value="Genomic_DNA"/>
</dbReference>
<dbReference type="InterPro" id="IPR005119">
    <property type="entry name" value="LysR_subst-bd"/>
</dbReference>
<dbReference type="RefSeq" id="WP_078829822.1">
    <property type="nucleotide sequence ID" value="NZ_FUWH01000001.1"/>
</dbReference>
<dbReference type="GO" id="GO:0032993">
    <property type="term" value="C:protein-DNA complex"/>
    <property type="evidence" value="ECO:0007669"/>
    <property type="project" value="TreeGrafter"/>
</dbReference>
<dbReference type="PRINTS" id="PR00039">
    <property type="entry name" value="HTHLYSR"/>
</dbReference>
<evidence type="ECO:0000256" key="3">
    <source>
        <dbReference type="ARBA" id="ARBA00023125"/>
    </source>
</evidence>
<dbReference type="InterPro" id="IPR036390">
    <property type="entry name" value="WH_DNA-bd_sf"/>
</dbReference>
<evidence type="ECO:0000256" key="2">
    <source>
        <dbReference type="ARBA" id="ARBA00023015"/>
    </source>
</evidence>
<accession>A0A1T4K6L8</accession>
<keyword evidence="3" id="KW-0238">DNA-binding</keyword>
<dbReference type="InterPro" id="IPR000847">
    <property type="entry name" value="LysR_HTH_N"/>
</dbReference>
<reference evidence="7 8" key="1">
    <citation type="submission" date="2017-02" db="EMBL/GenBank/DDBJ databases">
        <authorList>
            <person name="Peterson S.W."/>
        </authorList>
    </citation>
    <scope>NUCLEOTIDE SEQUENCE [LARGE SCALE GENOMIC DNA]</scope>
    <source>
        <strain evidence="7 8">DSM 22335</strain>
    </source>
</reference>
<dbReference type="FunFam" id="1.10.10.10:FF:000001">
    <property type="entry name" value="LysR family transcriptional regulator"/>
    <property type="match status" value="1"/>
</dbReference>
<gene>
    <name evidence="7" type="ORF">SAMN04488132_101490</name>
</gene>
<dbReference type="GO" id="GO:0003700">
    <property type="term" value="F:DNA-binding transcription factor activity"/>
    <property type="evidence" value="ECO:0007669"/>
    <property type="project" value="InterPro"/>
</dbReference>
<evidence type="ECO:0000256" key="4">
    <source>
        <dbReference type="ARBA" id="ARBA00023159"/>
    </source>
</evidence>
<dbReference type="PROSITE" id="PS50931">
    <property type="entry name" value="HTH_LYSR"/>
    <property type="match status" value="1"/>
</dbReference>
<evidence type="ECO:0000256" key="1">
    <source>
        <dbReference type="ARBA" id="ARBA00009437"/>
    </source>
</evidence>
<dbReference type="Gene3D" id="3.40.190.10">
    <property type="entry name" value="Periplasmic binding protein-like II"/>
    <property type="match status" value="2"/>
</dbReference>
<dbReference type="SUPFAM" id="SSF46785">
    <property type="entry name" value="Winged helix' DNA-binding domain"/>
    <property type="match status" value="1"/>
</dbReference>
<dbReference type="OrthoDB" id="9803735at2"/>
<keyword evidence="8" id="KW-1185">Reference proteome</keyword>
<protein>
    <submittedName>
        <fullName evidence="7">LysR family transcriptional regulator, hydrogen peroxide-inducible genes activator</fullName>
    </submittedName>
</protein>
<feature type="domain" description="HTH lysR-type" evidence="6">
    <location>
        <begin position="1"/>
        <end position="58"/>
    </location>
</feature>
<dbReference type="PANTHER" id="PTHR30346:SF26">
    <property type="entry name" value="HYDROGEN PEROXIDE-INDUCIBLE GENES ACTIVATOR"/>
    <property type="match status" value="1"/>
</dbReference>
<keyword evidence="2" id="KW-0805">Transcription regulation</keyword>
<evidence type="ECO:0000313" key="8">
    <source>
        <dbReference type="Proteomes" id="UP000190888"/>
    </source>
</evidence>
<proteinExistence type="inferred from homology"/>
<evidence type="ECO:0000259" key="6">
    <source>
        <dbReference type="PROSITE" id="PS50931"/>
    </source>
</evidence>
<dbReference type="STRING" id="413434.SAMN04488132_101490"/>
<dbReference type="CDD" id="cd08411">
    <property type="entry name" value="PBP2_OxyR"/>
    <property type="match status" value="1"/>
</dbReference>
<dbReference type="InterPro" id="IPR036388">
    <property type="entry name" value="WH-like_DNA-bd_sf"/>
</dbReference>
<dbReference type="GO" id="GO:0003677">
    <property type="term" value="F:DNA binding"/>
    <property type="evidence" value="ECO:0007669"/>
    <property type="project" value="UniProtKB-KW"/>
</dbReference>
<dbReference type="Gene3D" id="1.10.10.10">
    <property type="entry name" value="Winged helix-like DNA-binding domain superfamily/Winged helix DNA-binding domain"/>
    <property type="match status" value="1"/>
</dbReference>
<sequence>MTFTQLEYIIAVDTWRHFALAAENCYVSQPTLSMQIQKAEKRLGVKIFDRSKQPVIPTEIGAELIEQARKIIAEKNRMDELVKEKKGIVSGEIRIGIIPTLAPYLLPLFVPQFAKKYPLVKLVVNEMMTDVMISRLREGRIDMGILVTPLHEPGIREHVLFYEELMAYVSRKNAAYKKTYVLPQDIDPDKLWLLEEGHCFRSQIVHLCELKKASQASSHFEYEAGSIETLRRMVELNDGITIIPELATIDMTGKQLGHIRYFKKPAPMREVSIAVHRDFVKKKLVEIIRQEIMAAIPEKIRQNKQKNVVPVL</sequence>
<keyword evidence="4" id="KW-0010">Activator</keyword>
<comment type="similarity">
    <text evidence="1">Belongs to the LysR transcriptional regulatory family.</text>
</comment>
<dbReference type="AlphaFoldDB" id="A0A1T4K6L8"/>
<dbReference type="Pfam" id="PF03466">
    <property type="entry name" value="LysR_substrate"/>
    <property type="match status" value="1"/>
</dbReference>